<reference evidence="5" key="1">
    <citation type="submission" date="2016-10" db="EMBL/GenBank/DDBJ databases">
        <authorList>
            <person name="Varghese N."/>
            <person name="Submissions S."/>
        </authorList>
    </citation>
    <scope>NUCLEOTIDE SEQUENCE [LARGE SCALE GENOMIC DNA]</scope>
    <source>
        <strain evidence="5">CGMCC 1.10683</strain>
    </source>
</reference>
<evidence type="ECO:0000313" key="4">
    <source>
        <dbReference type="EMBL" id="SFS52186.1"/>
    </source>
</evidence>
<dbReference type="RefSeq" id="WP_177221830.1">
    <property type="nucleotide sequence ID" value="NZ_FOZV01000003.1"/>
</dbReference>
<sequence length="196" mass="20448">MNRTSLLGGLAALALIAVGGVAVAQQATNRPAAPTMRADADGDGRLSQAEFVGRRLDRLRAADANGDGSVSMEERQAMRQAHRAARADARFDRLDADNNGAISRAEFDAAHAASGDRGPRGMRGRHGGGAHAGMRAAGPVEIAGIESRAVEAFARLDADRDGYLAVEERRVGRHGMRGHGRGHMAPQASPPAPSSE</sequence>
<dbReference type="InterPro" id="IPR011992">
    <property type="entry name" value="EF-hand-dom_pair"/>
</dbReference>
<dbReference type="InterPro" id="IPR002048">
    <property type="entry name" value="EF_hand_dom"/>
</dbReference>
<dbReference type="EMBL" id="FOZV01000003">
    <property type="protein sequence ID" value="SFS52186.1"/>
    <property type="molecule type" value="Genomic_DNA"/>
</dbReference>
<feature type="region of interest" description="Disordered" evidence="1">
    <location>
        <begin position="109"/>
        <end position="134"/>
    </location>
</feature>
<feature type="chain" id="PRO_5011642343" evidence="2">
    <location>
        <begin position="25"/>
        <end position="196"/>
    </location>
</feature>
<name>A0A1I6QIA4_9CAUL</name>
<proteinExistence type="predicted"/>
<keyword evidence="5" id="KW-1185">Reference proteome</keyword>
<evidence type="ECO:0000256" key="1">
    <source>
        <dbReference type="SAM" id="MobiDB-lite"/>
    </source>
</evidence>
<feature type="domain" description="EF-hand" evidence="3">
    <location>
        <begin position="82"/>
        <end position="117"/>
    </location>
</feature>
<dbReference type="PROSITE" id="PS50222">
    <property type="entry name" value="EF_HAND_2"/>
    <property type="match status" value="1"/>
</dbReference>
<evidence type="ECO:0000259" key="3">
    <source>
        <dbReference type="PROSITE" id="PS50222"/>
    </source>
</evidence>
<dbReference type="AlphaFoldDB" id="A0A1I6QIA4"/>
<protein>
    <submittedName>
        <fullName evidence="4">EF hand</fullName>
    </submittedName>
</protein>
<feature type="region of interest" description="Disordered" evidence="1">
    <location>
        <begin position="174"/>
        <end position="196"/>
    </location>
</feature>
<dbReference type="STRING" id="871741.SAMN05192570_1854"/>
<feature type="signal peptide" evidence="2">
    <location>
        <begin position="1"/>
        <end position="24"/>
    </location>
</feature>
<keyword evidence="2" id="KW-0732">Signal</keyword>
<dbReference type="SUPFAM" id="SSF47473">
    <property type="entry name" value="EF-hand"/>
    <property type="match status" value="1"/>
</dbReference>
<evidence type="ECO:0000256" key="2">
    <source>
        <dbReference type="SAM" id="SignalP"/>
    </source>
</evidence>
<dbReference type="Gene3D" id="1.10.238.10">
    <property type="entry name" value="EF-hand"/>
    <property type="match status" value="2"/>
</dbReference>
<organism evidence="4 5">
    <name type="scientific">Brevundimonas viscosa</name>
    <dbReference type="NCBI Taxonomy" id="871741"/>
    <lineage>
        <taxon>Bacteria</taxon>
        <taxon>Pseudomonadati</taxon>
        <taxon>Pseudomonadota</taxon>
        <taxon>Alphaproteobacteria</taxon>
        <taxon>Caulobacterales</taxon>
        <taxon>Caulobacteraceae</taxon>
        <taxon>Brevundimonas</taxon>
    </lineage>
</organism>
<gene>
    <name evidence="4" type="ORF">SAMN05192570_1854</name>
</gene>
<dbReference type="PROSITE" id="PS00018">
    <property type="entry name" value="EF_HAND_1"/>
    <property type="match status" value="1"/>
</dbReference>
<dbReference type="Proteomes" id="UP000198788">
    <property type="component" value="Unassembled WGS sequence"/>
</dbReference>
<dbReference type="Pfam" id="PF13202">
    <property type="entry name" value="EF-hand_5"/>
    <property type="match status" value="3"/>
</dbReference>
<evidence type="ECO:0000313" key="5">
    <source>
        <dbReference type="Proteomes" id="UP000198788"/>
    </source>
</evidence>
<dbReference type="InterPro" id="IPR018247">
    <property type="entry name" value="EF_Hand_1_Ca_BS"/>
</dbReference>
<accession>A0A1I6QIA4</accession>
<dbReference type="GO" id="GO:0005509">
    <property type="term" value="F:calcium ion binding"/>
    <property type="evidence" value="ECO:0007669"/>
    <property type="project" value="InterPro"/>
</dbReference>